<reference evidence="7" key="1">
    <citation type="journal article" date="2023" name="Mar. Drugs">
        <title>Gemmata algarum, a Novel Planctomycete Isolated from an Algal Mat, Displays Antimicrobial Activity.</title>
        <authorList>
            <person name="Kumar G."/>
            <person name="Kallscheuer N."/>
            <person name="Kashif M."/>
            <person name="Ahamad S."/>
            <person name="Jagadeeshwari U."/>
            <person name="Pannikurungottu S."/>
            <person name="Haufschild T."/>
            <person name="Kabuu M."/>
            <person name="Sasikala C."/>
            <person name="Jogler C."/>
            <person name="Ramana C."/>
        </authorList>
    </citation>
    <scope>NUCLEOTIDE SEQUENCE [LARGE SCALE GENOMIC DNA]</scope>
    <source>
        <strain evidence="7">JC673</strain>
    </source>
</reference>
<dbReference type="PANTHER" id="PTHR43133:SF39">
    <property type="entry name" value="SIMILAR TO RNA POLYMERASE SIGMA-E FACTOR"/>
    <property type="match status" value="1"/>
</dbReference>
<dbReference type="NCBIfam" id="TIGR02937">
    <property type="entry name" value="sigma70-ECF"/>
    <property type="match status" value="1"/>
</dbReference>
<dbReference type="InterPro" id="IPR036388">
    <property type="entry name" value="WH-like_DNA-bd_sf"/>
</dbReference>
<accession>A0ABU5EUR2</accession>
<evidence type="ECO:0000313" key="6">
    <source>
        <dbReference type="EMBL" id="MDY3559042.1"/>
    </source>
</evidence>
<dbReference type="InterPro" id="IPR053812">
    <property type="entry name" value="HTH_Sigma70_ECF-like"/>
</dbReference>
<dbReference type="Pfam" id="PF07638">
    <property type="entry name" value="Sigma70_ECF"/>
    <property type="match status" value="1"/>
</dbReference>
<dbReference type="RefSeq" id="WP_010043632.1">
    <property type="nucleotide sequence ID" value="NZ_JAXBLV010000077.1"/>
</dbReference>
<dbReference type="Proteomes" id="UP001272242">
    <property type="component" value="Unassembled WGS sequence"/>
</dbReference>
<gene>
    <name evidence="6" type="ORF">R5W23_006232</name>
</gene>
<evidence type="ECO:0000256" key="2">
    <source>
        <dbReference type="ARBA" id="ARBA00023015"/>
    </source>
</evidence>
<protein>
    <submittedName>
        <fullName evidence="6">Sigma-70 family RNA polymerase sigma factor</fullName>
    </submittedName>
</protein>
<dbReference type="EMBL" id="JAXBLV010000077">
    <property type="protein sequence ID" value="MDY3559042.1"/>
    <property type="molecule type" value="Genomic_DNA"/>
</dbReference>
<keyword evidence="7" id="KW-1185">Reference proteome</keyword>
<dbReference type="CDD" id="cd06171">
    <property type="entry name" value="Sigma70_r4"/>
    <property type="match status" value="1"/>
</dbReference>
<feature type="domain" description="RNA polymerase sigma-70 ECF-like HTH" evidence="5">
    <location>
        <begin position="30"/>
        <end position="221"/>
    </location>
</feature>
<keyword evidence="4" id="KW-0804">Transcription</keyword>
<comment type="similarity">
    <text evidence="1">Belongs to the sigma-70 factor family. ECF subfamily.</text>
</comment>
<evidence type="ECO:0000256" key="1">
    <source>
        <dbReference type="ARBA" id="ARBA00010641"/>
    </source>
</evidence>
<dbReference type="InterPro" id="IPR039425">
    <property type="entry name" value="RNA_pol_sigma-70-like"/>
</dbReference>
<sequence>MGRPAVAALGRRRLIHETDEGVLMAVEAEKDIADLLGRVRGGDQPALAELFAKHRDKLRRMVQLRLDPRLTGRVSPSDVLQEAYIDALKRIDHYFEKPDQPFFGWLRLVVGQRLADVHREHLAQKRDIGQEVSIDRGATAADSACLAACLLGNGSSPSHAAARTESFARLEQALAAMDPLDREVLALRHFEELSNTETASLLGVQPAAASKRYVRALARLKQILETIPGFTG</sequence>
<comment type="caution">
    <text evidence="6">The sequence shown here is derived from an EMBL/GenBank/DDBJ whole genome shotgun (WGS) entry which is preliminary data.</text>
</comment>
<dbReference type="InterPro" id="IPR013325">
    <property type="entry name" value="RNA_pol_sigma_r2"/>
</dbReference>
<dbReference type="NCBIfam" id="TIGR02984">
    <property type="entry name" value="Sig-70_plancto1"/>
    <property type="match status" value="1"/>
</dbReference>
<dbReference type="InterPro" id="IPR013324">
    <property type="entry name" value="RNA_pol_sigma_r3/r4-like"/>
</dbReference>
<evidence type="ECO:0000256" key="4">
    <source>
        <dbReference type="ARBA" id="ARBA00023163"/>
    </source>
</evidence>
<dbReference type="SUPFAM" id="SSF88946">
    <property type="entry name" value="Sigma2 domain of RNA polymerase sigma factors"/>
    <property type="match status" value="1"/>
</dbReference>
<evidence type="ECO:0000256" key="3">
    <source>
        <dbReference type="ARBA" id="ARBA00023082"/>
    </source>
</evidence>
<keyword evidence="3" id="KW-0731">Sigma factor</keyword>
<dbReference type="InterPro" id="IPR014326">
    <property type="entry name" value="RNA_pol_sigma-70_Plancto"/>
</dbReference>
<dbReference type="PANTHER" id="PTHR43133">
    <property type="entry name" value="RNA POLYMERASE ECF-TYPE SIGMA FACTO"/>
    <property type="match status" value="1"/>
</dbReference>
<evidence type="ECO:0000313" key="7">
    <source>
        <dbReference type="Proteomes" id="UP001272242"/>
    </source>
</evidence>
<name>A0ABU5EUR2_9BACT</name>
<proteinExistence type="inferred from homology"/>
<dbReference type="Gene3D" id="1.10.1740.10">
    <property type="match status" value="1"/>
</dbReference>
<evidence type="ECO:0000259" key="5">
    <source>
        <dbReference type="Pfam" id="PF07638"/>
    </source>
</evidence>
<dbReference type="SUPFAM" id="SSF88659">
    <property type="entry name" value="Sigma3 and sigma4 domains of RNA polymerase sigma factors"/>
    <property type="match status" value="1"/>
</dbReference>
<organism evidence="6 7">
    <name type="scientific">Gemmata algarum</name>
    <dbReference type="NCBI Taxonomy" id="2975278"/>
    <lineage>
        <taxon>Bacteria</taxon>
        <taxon>Pseudomonadati</taxon>
        <taxon>Planctomycetota</taxon>
        <taxon>Planctomycetia</taxon>
        <taxon>Gemmatales</taxon>
        <taxon>Gemmataceae</taxon>
        <taxon>Gemmata</taxon>
    </lineage>
</organism>
<keyword evidence="2" id="KW-0805">Transcription regulation</keyword>
<dbReference type="Gene3D" id="1.10.10.10">
    <property type="entry name" value="Winged helix-like DNA-binding domain superfamily/Winged helix DNA-binding domain"/>
    <property type="match status" value="1"/>
</dbReference>
<dbReference type="InterPro" id="IPR014284">
    <property type="entry name" value="RNA_pol_sigma-70_dom"/>
</dbReference>